<sequence length="453" mass="49978">MASGWQFVTCCSPLTMLLHSKKTHKCGLSQTEADNLPNGDEMKCDCTHAIITKGDTVDPVLEAEEPEESNRTDSIQPIHSWNPGYCSGLQIGLNWQDEQCEKDEAACKKAQKKKEKDLQKAMKAHKAEHKTQGIKCIAELEVVCEIEDEADMRLAGSAQHSDSLEGFDSEYNGHEDKKLDLDNEQGSDVVTKPQMNEQCWAQKHINICNQINSAHSRKPSTNPHSTSVTEPCDTFNNAYLKTLLTKSAAMTQAQAATTVPEGNPFSSGSISAHSCDGEDLYNIESLITPIHPLQCTPAALNLDNLHISDHTLPTPLGWDFHGGLSNGESEGMSSSMITIRMQHGHPSKTSQRLIHWHKGFLKHACTVVKEGKKAFSNHHKAEMGKNVTSADIKAWLSRPMVNIKPHSMFMSIYILHTFMPHMATLTKSYLKESKPQLGALGMAAAAPWSVETQ</sequence>
<evidence type="ECO:0000313" key="2">
    <source>
        <dbReference type="EMBL" id="RPD54384.1"/>
    </source>
</evidence>
<protein>
    <submittedName>
        <fullName evidence="2">Uncharacterized protein</fullName>
    </submittedName>
</protein>
<reference evidence="2" key="1">
    <citation type="journal article" date="2018" name="Genome Biol. Evol.">
        <title>Genomics and development of Lentinus tigrinus, a white-rot wood-decaying mushroom with dimorphic fruiting bodies.</title>
        <authorList>
            <person name="Wu B."/>
            <person name="Xu Z."/>
            <person name="Knudson A."/>
            <person name="Carlson A."/>
            <person name="Chen N."/>
            <person name="Kovaka S."/>
            <person name="LaButti K."/>
            <person name="Lipzen A."/>
            <person name="Pennachio C."/>
            <person name="Riley R."/>
            <person name="Schakwitz W."/>
            <person name="Umezawa K."/>
            <person name="Ohm R.A."/>
            <person name="Grigoriev I.V."/>
            <person name="Nagy L.G."/>
            <person name="Gibbons J."/>
            <person name="Hibbett D."/>
        </authorList>
    </citation>
    <scope>NUCLEOTIDE SEQUENCE [LARGE SCALE GENOMIC DNA]</scope>
    <source>
        <strain evidence="2">ALCF2SS1-6</strain>
    </source>
</reference>
<dbReference type="EMBL" id="ML122306">
    <property type="protein sequence ID" value="RPD54384.1"/>
    <property type="molecule type" value="Genomic_DNA"/>
</dbReference>
<dbReference type="OrthoDB" id="2800032at2759"/>
<accession>A0A5C2RST1</accession>
<evidence type="ECO:0000313" key="3">
    <source>
        <dbReference type="Proteomes" id="UP000313359"/>
    </source>
</evidence>
<organism evidence="2 3">
    <name type="scientific">Lentinus tigrinus ALCF2SS1-6</name>
    <dbReference type="NCBI Taxonomy" id="1328759"/>
    <lineage>
        <taxon>Eukaryota</taxon>
        <taxon>Fungi</taxon>
        <taxon>Dikarya</taxon>
        <taxon>Basidiomycota</taxon>
        <taxon>Agaricomycotina</taxon>
        <taxon>Agaricomycetes</taxon>
        <taxon>Polyporales</taxon>
        <taxon>Polyporaceae</taxon>
        <taxon>Lentinus</taxon>
    </lineage>
</organism>
<evidence type="ECO:0000256" key="1">
    <source>
        <dbReference type="SAM" id="MobiDB-lite"/>
    </source>
</evidence>
<feature type="region of interest" description="Disordered" evidence="1">
    <location>
        <begin position="155"/>
        <end position="178"/>
    </location>
</feature>
<dbReference type="Proteomes" id="UP000313359">
    <property type="component" value="Unassembled WGS sequence"/>
</dbReference>
<dbReference type="AlphaFoldDB" id="A0A5C2RST1"/>
<gene>
    <name evidence="2" type="ORF">L227DRAFT_567294</name>
</gene>
<name>A0A5C2RST1_9APHY</name>
<proteinExistence type="predicted"/>
<keyword evidence="3" id="KW-1185">Reference proteome</keyword>